<dbReference type="InterPro" id="IPR003362">
    <property type="entry name" value="Bact_transf"/>
</dbReference>
<dbReference type="Pfam" id="PF02397">
    <property type="entry name" value="Bac_transf"/>
    <property type="match status" value="1"/>
</dbReference>
<dbReference type="GO" id="GO:0016020">
    <property type="term" value="C:membrane"/>
    <property type="evidence" value="ECO:0007669"/>
    <property type="project" value="UniProtKB-SubCell"/>
</dbReference>
<keyword evidence="3 9" id="KW-0808">Transferase</keyword>
<keyword evidence="5 7" id="KW-1133">Transmembrane helix</keyword>
<sequence length="463" mass="52939">MQKKFTSILVATDFLMASLAWASFFFFRKTVIEDAPFSVNTEFILGVILIPSFWITLHALLGTYINPLRLYRMKILSLTALSTLVGTVVIFFAFLLDDEIDGHHLYYKSISAVFLLQFFYTLVPRFIIVNNLVKKVHAGKIGFNTLLIGGSQKAVDIHDEIKFNHQNSGNKFIGFVNLNGIDKNLEDRLPYLGHFNDFDKIIADLDIEEVIIALDSTEHEKLRKIIAKVSGRDLKIKVIPDMYDILSGSVKMNNIFGAPLIELNSEILPVWQRVLKRGIDVICASIALILLTPVYITLAILVKTSSEGPIFFKQDRIGKNGIPFKIIKFRTMYIDAEKAGPQLSSSHDPRITKIGRIMRKMRLDEFPQFWNVVKGDMSLVGPRPERQYFIDKILVVEPQFTQLNKVRPGITSWGQVKYGYAENVHEMIQRMKYDLLYLKNMSLALDFKIMLYTILIVFKAKGK</sequence>
<evidence type="ECO:0000256" key="1">
    <source>
        <dbReference type="ARBA" id="ARBA00004141"/>
    </source>
</evidence>
<dbReference type="RefSeq" id="WP_090249326.1">
    <property type="nucleotide sequence ID" value="NZ_FPAS01000003.1"/>
</dbReference>
<keyword evidence="4 7" id="KW-0812">Transmembrane</keyword>
<evidence type="ECO:0000256" key="4">
    <source>
        <dbReference type="ARBA" id="ARBA00022692"/>
    </source>
</evidence>
<accession>A0A1I7AKB9</accession>
<evidence type="ECO:0000313" key="9">
    <source>
        <dbReference type="EMBL" id="SFT75314.1"/>
    </source>
</evidence>
<comment type="subcellular location">
    <subcellularLocation>
        <location evidence="1">Membrane</location>
        <topology evidence="1">Multi-pass membrane protein</topology>
    </subcellularLocation>
</comment>
<evidence type="ECO:0000256" key="5">
    <source>
        <dbReference type="ARBA" id="ARBA00022989"/>
    </source>
</evidence>
<evidence type="ECO:0000256" key="3">
    <source>
        <dbReference type="ARBA" id="ARBA00022679"/>
    </source>
</evidence>
<feature type="transmembrane region" description="Helical" evidence="7">
    <location>
        <begin position="7"/>
        <end position="27"/>
    </location>
</feature>
<comment type="similarity">
    <text evidence="2">Belongs to the bacterial sugar transferase family.</text>
</comment>
<dbReference type="STRING" id="477690.SAMN05216474_2170"/>
<evidence type="ECO:0000259" key="8">
    <source>
        <dbReference type="Pfam" id="PF02397"/>
    </source>
</evidence>
<evidence type="ECO:0000313" key="10">
    <source>
        <dbReference type="Proteomes" id="UP000236454"/>
    </source>
</evidence>
<evidence type="ECO:0000256" key="2">
    <source>
        <dbReference type="ARBA" id="ARBA00006464"/>
    </source>
</evidence>
<dbReference type="NCBIfam" id="TIGR03025">
    <property type="entry name" value="EPS_sugtrans"/>
    <property type="match status" value="1"/>
</dbReference>
<proteinExistence type="inferred from homology"/>
<dbReference type="InterPro" id="IPR017475">
    <property type="entry name" value="EPS_sugar_tfrase"/>
</dbReference>
<dbReference type="Gene3D" id="3.40.50.720">
    <property type="entry name" value="NAD(P)-binding Rossmann-like Domain"/>
    <property type="match status" value="1"/>
</dbReference>
<protein>
    <submittedName>
        <fullName evidence="9">Exopolysaccharide biosynthesis polyprenyl glycosylphosphotransferase</fullName>
    </submittedName>
</protein>
<dbReference type="GO" id="GO:0016780">
    <property type="term" value="F:phosphotransferase activity, for other substituted phosphate groups"/>
    <property type="evidence" value="ECO:0007669"/>
    <property type="project" value="TreeGrafter"/>
</dbReference>
<feature type="transmembrane region" description="Helical" evidence="7">
    <location>
        <begin position="281"/>
        <end position="302"/>
    </location>
</feature>
<evidence type="ECO:0000256" key="7">
    <source>
        <dbReference type="SAM" id="Phobius"/>
    </source>
</evidence>
<dbReference type="EMBL" id="FPAS01000003">
    <property type="protein sequence ID" value="SFT75314.1"/>
    <property type="molecule type" value="Genomic_DNA"/>
</dbReference>
<reference evidence="9 10" key="1">
    <citation type="submission" date="2016-10" db="EMBL/GenBank/DDBJ databases">
        <authorList>
            <person name="de Groot N.N."/>
        </authorList>
    </citation>
    <scope>NUCLEOTIDE SEQUENCE [LARGE SCALE GENOMIC DNA]</scope>
    <source>
        <strain evidence="9 10">CGMCC 1.7005</strain>
    </source>
</reference>
<evidence type="ECO:0000256" key="6">
    <source>
        <dbReference type="ARBA" id="ARBA00023136"/>
    </source>
</evidence>
<dbReference type="AlphaFoldDB" id="A0A1I7AKB9"/>
<dbReference type="PANTHER" id="PTHR30576">
    <property type="entry name" value="COLANIC BIOSYNTHESIS UDP-GLUCOSE LIPID CARRIER TRANSFERASE"/>
    <property type="match status" value="1"/>
</dbReference>
<feature type="transmembrane region" description="Helical" evidence="7">
    <location>
        <begin position="106"/>
        <end position="128"/>
    </location>
</feature>
<keyword evidence="6 7" id="KW-0472">Membrane</keyword>
<feature type="domain" description="Bacterial sugar transferase" evidence="8">
    <location>
        <begin position="276"/>
        <end position="459"/>
    </location>
</feature>
<feature type="transmembrane region" description="Helical" evidence="7">
    <location>
        <begin position="43"/>
        <end position="63"/>
    </location>
</feature>
<dbReference type="Pfam" id="PF13727">
    <property type="entry name" value="CoA_binding_3"/>
    <property type="match status" value="1"/>
</dbReference>
<gene>
    <name evidence="9" type="ORF">SAMN05216474_2170</name>
</gene>
<name>A0A1I7AKB9_9FLAO</name>
<feature type="transmembrane region" description="Helical" evidence="7">
    <location>
        <begin position="75"/>
        <end position="94"/>
    </location>
</feature>
<dbReference type="PANTHER" id="PTHR30576:SF0">
    <property type="entry name" value="UNDECAPRENYL-PHOSPHATE N-ACETYLGALACTOSAMINYL 1-PHOSPHATE TRANSFERASE-RELATED"/>
    <property type="match status" value="1"/>
</dbReference>
<keyword evidence="10" id="KW-1185">Reference proteome</keyword>
<dbReference type="Proteomes" id="UP000236454">
    <property type="component" value="Unassembled WGS sequence"/>
</dbReference>
<dbReference type="OrthoDB" id="9808602at2"/>
<organism evidence="9 10">
    <name type="scientific">Lishizhenia tianjinensis</name>
    <dbReference type="NCBI Taxonomy" id="477690"/>
    <lineage>
        <taxon>Bacteria</taxon>
        <taxon>Pseudomonadati</taxon>
        <taxon>Bacteroidota</taxon>
        <taxon>Flavobacteriia</taxon>
        <taxon>Flavobacteriales</taxon>
        <taxon>Crocinitomicaceae</taxon>
        <taxon>Lishizhenia</taxon>
    </lineage>
</organism>